<feature type="region of interest" description="Disordered" evidence="1">
    <location>
        <begin position="336"/>
        <end position="512"/>
    </location>
</feature>
<dbReference type="EMBL" id="JBHFFA010000002">
    <property type="protein sequence ID" value="KAL2641299.1"/>
    <property type="molecule type" value="Genomic_DNA"/>
</dbReference>
<gene>
    <name evidence="2" type="ORF">R1flu_008886</name>
</gene>
<keyword evidence="3" id="KW-1185">Reference proteome</keyword>
<feature type="region of interest" description="Disordered" evidence="1">
    <location>
        <begin position="89"/>
        <end position="110"/>
    </location>
</feature>
<feature type="compositionally biased region" description="Basic and acidic residues" evidence="1">
    <location>
        <begin position="97"/>
        <end position="110"/>
    </location>
</feature>
<feature type="region of interest" description="Disordered" evidence="1">
    <location>
        <begin position="617"/>
        <end position="640"/>
    </location>
</feature>
<organism evidence="2 3">
    <name type="scientific">Riccia fluitans</name>
    <dbReference type="NCBI Taxonomy" id="41844"/>
    <lineage>
        <taxon>Eukaryota</taxon>
        <taxon>Viridiplantae</taxon>
        <taxon>Streptophyta</taxon>
        <taxon>Embryophyta</taxon>
        <taxon>Marchantiophyta</taxon>
        <taxon>Marchantiopsida</taxon>
        <taxon>Marchantiidae</taxon>
        <taxon>Marchantiales</taxon>
        <taxon>Ricciaceae</taxon>
        <taxon>Riccia</taxon>
    </lineage>
</organism>
<feature type="region of interest" description="Disordered" evidence="1">
    <location>
        <begin position="185"/>
        <end position="204"/>
    </location>
</feature>
<feature type="region of interest" description="Disordered" evidence="1">
    <location>
        <begin position="214"/>
        <end position="244"/>
    </location>
</feature>
<accession>A0ABD1Z329</accession>
<dbReference type="Proteomes" id="UP001605036">
    <property type="component" value="Unassembled WGS sequence"/>
</dbReference>
<feature type="region of interest" description="Disordered" evidence="1">
    <location>
        <begin position="535"/>
        <end position="554"/>
    </location>
</feature>
<sequence>MVTYLWTPKNRHCTRVTKDKAQYKTGMYHRNFKLADGKKTKRTIKHLMTDYAHILPKLHCPWDDKPKNEVNPGLVFHGLKASDVTLRLRPPPPSHTAHPDLKDAPGEWHGRQHGDVTEIYTYMCRGQRPPSRDYWFGREATDISDHLRIIPPIAPEGEAQEFHGRPKSDVTNFNLFPEMIPETDSRTEATHPLGKCPPGPMADYVPLVRDKDGKLLRPQSLRPKSASKRHDPKNQEPLKPGCGGILSKIVAGTSRSEAKRPVGPAGVMADYFPLPRDEQGKLIPQPRRIFPAKQDWISKDTSPQEPVTERIVRYSNEKLHPLGKVPDGVMADYREVQRPPHKHTTDGLYSPPTNWPEEKKKVGSGQISPSKHCKWSPGPMSHSEAACNTAATLQDARHKLQSDPDLRQSRRDAKVCPVHDGRVPEPNAANVKWPDDGDLKQAPCKSRSPGTSPIPVSERQKVPLSRSANASLQCSGSRRSCDPIKHDPRMARPSSICGSSPRSVEGVRSDPRCECPKEKKAVIYSDWTAVRKTPSYAPSDGGSPKGSCASGGSKKNVIRAKKNKIISPIMTPEHFQAPYFGHTKTYVTDPALSPNLTPPGRRSTRLPGQEKILFRKPPCGLIPKPNINPHLPDGKTSWFGRTRSYVTDPAVSPNLTPPNRG</sequence>
<feature type="compositionally biased region" description="Polar residues" evidence="1">
    <location>
        <begin position="466"/>
        <end position="478"/>
    </location>
</feature>
<evidence type="ECO:0000256" key="1">
    <source>
        <dbReference type="SAM" id="MobiDB-lite"/>
    </source>
</evidence>
<reference evidence="2 3" key="1">
    <citation type="submission" date="2024-09" db="EMBL/GenBank/DDBJ databases">
        <title>Chromosome-scale assembly of Riccia fluitans.</title>
        <authorList>
            <person name="Paukszto L."/>
            <person name="Sawicki J."/>
            <person name="Karawczyk K."/>
            <person name="Piernik-Szablinska J."/>
            <person name="Szczecinska M."/>
            <person name="Mazdziarz M."/>
        </authorList>
    </citation>
    <scope>NUCLEOTIDE SEQUENCE [LARGE SCALE GENOMIC DNA]</scope>
    <source>
        <strain evidence="2">Rf_01</strain>
        <tissue evidence="2">Aerial parts of the thallus</tissue>
    </source>
</reference>
<evidence type="ECO:0000313" key="3">
    <source>
        <dbReference type="Proteomes" id="UP001605036"/>
    </source>
</evidence>
<comment type="caution">
    <text evidence="2">The sequence shown here is derived from an EMBL/GenBank/DDBJ whole genome shotgun (WGS) entry which is preliminary data.</text>
</comment>
<protein>
    <submittedName>
        <fullName evidence="2">Uncharacterized protein</fullName>
    </submittedName>
</protein>
<name>A0ABD1Z329_9MARC</name>
<dbReference type="AlphaFoldDB" id="A0ABD1Z329"/>
<feature type="compositionally biased region" description="Basic and acidic residues" evidence="1">
    <location>
        <begin position="395"/>
        <end position="423"/>
    </location>
</feature>
<feature type="compositionally biased region" description="Basic and acidic residues" evidence="1">
    <location>
        <begin position="479"/>
        <end position="490"/>
    </location>
</feature>
<evidence type="ECO:0000313" key="2">
    <source>
        <dbReference type="EMBL" id="KAL2641299.1"/>
    </source>
</evidence>
<proteinExistence type="predicted"/>